<evidence type="ECO:0000313" key="9">
    <source>
        <dbReference type="Proteomes" id="UP000767334"/>
    </source>
</evidence>
<comment type="caution">
    <text evidence="8">The sequence shown here is derived from an EMBL/GenBank/DDBJ whole genome shotgun (WGS) entry which is preliminary data.</text>
</comment>
<dbReference type="Pfam" id="PF09335">
    <property type="entry name" value="VTT_dom"/>
    <property type="match status" value="1"/>
</dbReference>
<keyword evidence="3 6" id="KW-0812">Transmembrane</keyword>
<dbReference type="InterPro" id="IPR015414">
    <property type="entry name" value="TMEM64"/>
</dbReference>
<evidence type="ECO:0000256" key="2">
    <source>
        <dbReference type="ARBA" id="ARBA00022475"/>
    </source>
</evidence>
<dbReference type="PANTHER" id="PTHR12677">
    <property type="entry name" value="GOLGI APPARATUS MEMBRANE PROTEIN TVP38-RELATED"/>
    <property type="match status" value="1"/>
</dbReference>
<evidence type="ECO:0000313" key="8">
    <source>
        <dbReference type="EMBL" id="MBM6820055.1"/>
    </source>
</evidence>
<name>A0ABS2FHN2_9CLOT</name>
<evidence type="ECO:0000256" key="5">
    <source>
        <dbReference type="ARBA" id="ARBA00023136"/>
    </source>
</evidence>
<evidence type="ECO:0000259" key="7">
    <source>
        <dbReference type="Pfam" id="PF09335"/>
    </source>
</evidence>
<dbReference type="RefSeq" id="WP_195514727.1">
    <property type="nucleotide sequence ID" value="NZ_JACJLL010000080.1"/>
</dbReference>
<feature type="transmembrane region" description="Helical" evidence="6">
    <location>
        <begin position="191"/>
        <end position="209"/>
    </location>
</feature>
<keyword evidence="9" id="KW-1185">Reference proteome</keyword>
<keyword evidence="2 6" id="KW-1003">Cell membrane</keyword>
<evidence type="ECO:0000256" key="6">
    <source>
        <dbReference type="RuleBase" id="RU366058"/>
    </source>
</evidence>
<organism evidence="8 9">
    <name type="scientific">Clostridium saudiense</name>
    <dbReference type="NCBI Taxonomy" id="1414720"/>
    <lineage>
        <taxon>Bacteria</taxon>
        <taxon>Bacillati</taxon>
        <taxon>Bacillota</taxon>
        <taxon>Clostridia</taxon>
        <taxon>Eubacteriales</taxon>
        <taxon>Clostridiaceae</taxon>
        <taxon>Clostridium</taxon>
    </lineage>
</organism>
<evidence type="ECO:0000256" key="1">
    <source>
        <dbReference type="ARBA" id="ARBA00004651"/>
    </source>
</evidence>
<proteinExistence type="inferred from homology"/>
<evidence type="ECO:0000256" key="3">
    <source>
        <dbReference type="ARBA" id="ARBA00022692"/>
    </source>
</evidence>
<feature type="transmembrane region" description="Helical" evidence="6">
    <location>
        <begin position="48"/>
        <end position="77"/>
    </location>
</feature>
<comment type="subcellular location">
    <subcellularLocation>
        <location evidence="1 6">Cell membrane</location>
        <topology evidence="1 6">Multi-pass membrane protein</topology>
    </subcellularLocation>
</comment>
<dbReference type="Proteomes" id="UP000767334">
    <property type="component" value="Unassembled WGS sequence"/>
</dbReference>
<feature type="transmembrane region" description="Helical" evidence="6">
    <location>
        <begin position="161"/>
        <end position="179"/>
    </location>
</feature>
<sequence length="219" mass="24632">MKNKKILYSSIAVAIIIVMTLCIFLFKDNITVDFSIENLRVWIEGKKFAEIFFILIWSLRLVLFIPGLTLMVLGGLIFQPQKAFILSLVGVVLSDILVFLLAKSKVLGGIRNKISLKYPEIISMIESYSYKILGVGVLCPVAPTDVIVFLSSYVGMKFNKFLLIFITANIPALFLYSYLGESFQESSINTIFIVITLAISAILSIRLWNDLRRKTVSDS</sequence>
<reference evidence="8 9" key="1">
    <citation type="journal article" date="2021" name="Sci. Rep.">
        <title>The distribution of antibiotic resistance genes in chicken gut microbiota commensals.</title>
        <authorList>
            <person name="Juricova H."/>
            <person name="Matiasovicova J."/>
            <person name="Kubasova T."/>
            <person name="Cejkova D."/>
            <person name="Rychlik I."/>
        </authorList>
    </citation>
    <scope>NUCLEOTIDE SEQUENCE [LARGE SCALE GENOMIC DNA]</scope>
    <source>
        <strain evidence="8 9">An435</strain>
    </source>
</reference>
<protein>
    <recommendedName>
        <fullName evidence="6">TVP38/TMEM64 family membrane protein</fullName>
    </recommendedName>
</protein>
<dbReference type="EMBL" id="JACJLL010000080">
    <property type="protein sequence ID" value="MBM6820055.1"/>
    <property type="molecule type" value="Genomic_DNA"/>
</dbReference>
<dbReference type="InterPro" id="IPR032816">
    <property type="entry name" value="VTT_dom"/>
</dbReference>
<gene>
    <name evidence="8" type="ORF">H6A19_12030</name>
</gene>
<feature type="transmembrane region" description="Helical" evidence="6">
    <location>
        <begin position="83"/>
        <end position="102"/>
    </location>
</feature>
<feature type="transmembrane region" description="Helical" evidence="6">
    <location>
        <begin position="6"/>
        <end position="27"/>
    </location>
</feature>
<comment type="similarity">
    <text evidence="6">Belongs to the TVP38/TMEM64 family.</text>
</comment>
<evidence type="ECO:0000256" key="4">
    <source>
        <dbReference type="ARBA" id="ARBA00022989"/>
    </source>
</evidence>
<keyword evidence="5 6" id="KW-0472">Membrane</keyword>
<keyword evidence="4 6" id="KW-1133">Transmembrane helix</keyword>
<feature type="domain" description="VTT" evidence="7">
    <location>
        <begin position="65"/>
        <end position="181"/>
    </location>
</feature>
<accession>A0ABS2FHN2</accession>
<dbReference type="PANTHER" id="PTHR12677:SF49">
    <property type="entry name" value="TVP38_TMEM64 FAMILY MEMBRANE PROTEIN"/>
    <property type="match status" value="1"/>
</dbReference>